<protein>
    <recommendedName>
        <fullName evidence="17">TIR domain-containing protein</fullName>
    </recommendedName>
</protein>
<organism evidence="18 19">
    <name type="scientific">Electrophorus electricus</name>
    <name type="common">Electric eel</name>
    <name type="synonym">Gymnotus electricus</name>
    <dbReference type="NCBI Taxonomy" id="8005"/>
    <lineage>
        <taxon>Eukaryota</taxon>
        <taxon>Metazoa</taxon>
        <taxon>Chordata</taxon>
        <taxon>Craniata</taxon>
        <taxon>Vertebrata</taxon>
        <taxon>Euteleostomi</taxon>
        <taxon>Actinopterygii</taxon>
        <taxon>Neopterygii</taxon>
        <taxon>Teleostei</taxon>
        <taxon>Ostariophysi</taxon>
        <taxon>Gymnotiformes</taxon>
        <taxon>Gymnotoidei</taxon>
        <taxon>Gymnotidae</taxon>
        <taxon>Electrophorus</taxon>
    </lineage>
</organism>
<keyword evidence="7" id="KW-0677">Repeat</keyword>
<dbReference type="OMA" id="MYDTKDP"/>
<evidence type="ECO:0000256" key="14">
    <source>
        <dbReference type="ARBA" id="ARBA00023198"/>
    </source>
</evidence>
<keyword evidence="5 16" id="KW-0812">Transmembrane</keyword>
<dbReference type="InterPro" id="IPR035897">
    <property type="entry name" value="Toll_tir_struct_dom_sf"/>
</dbReference>
<keyword evidence="3" id="KW-0399">Innate immunity</keyword>
<evidence type="ECO:0000313" key="18">
    <source>
        <dbReference type="Ensembl" id="ENSEEEP00000004229.2"/>
    </source>
</evidence>
<evidence type="ECO:0000256" key="9">
    <source>
        <dbReference type="ARBA" id="ARBA00022859"/>
    </source>
</evidence>
<dbReference type="GO" id="GO:0051607">
    <property type="term" value="P:defense response to virus"/>
    <property type="evidence" value="ECO:0007669"/>
    <property type="project" value="TreeGrafter"/>
</dbReference>
<proteinExistence type="inferred from homology"/>
<evidence type="ECO:0000256" key="2">
    <source>
        <dbReference type="ARBA" id="ARBA00009634"/>
    </source>
</evidence>
<name>A0A4W4DXM7_ELEEL</name>
<evidence type="ECO:0000256" key="1">
    <source>
        <dbReference type="ARBA" id="ARBA00004177"/>
    </source>
</evidence>
<dbReference type="InterPro" id="IPR003591">
    <property type="entry name" value="Leu-rich_rpt_typical-subtyp"/>
</dbReference>
<dbReference type="SUPFAM" id="SSF52058">
    <property type="entry name" value="L domain-like"/>
    <property type="match status" value="2"/>
</dbReference>
<dbReference type="InterPro" id="IPR001611">
    <property type="entry name" value="Leu-rich_rpt"/>
</dbReference>
<keyword evidence="19" id="KW-1185">Reference proteome</keyword>
<sequence length="1022" mass="117883">FWFLSWECDFGPVHSPVLLYTCCSWKSIPCDITLSNTSVYLDCSRRKLNIVPQICLWNTTHLNLSNNKIRIVTKNSFCNLPNVTFINLKGNVIQNVIDKDKLFFSGLDRLQVLLLDSNRITTVPTDVPPGLQCLSLNGNNIKKVGISDFAKMKNITEFNLSNNCYHERRCQGSLNIQNGTFSDLNNLTNLSLLENRLQKIPPYLPKSLLKLYLHLNMIEHVEESKLKHLTKLRILDLSGNCPICYNAPFPCSPCKTKNNAMQIDAQAFCHLSQLEELRLSGNSLQSLNPSWFKNLASLKYLYLSFNFLISEIESGGFFSVLPHVEVIDLSYNNPLQTFSRRLKLSEGFSQLTSLKTLHLEGYVFYTLCERDLKPLFSLKNLSVLNLGVNFVQQINLSLFENFQNLSVISLIENRLTFTGMKASKQDGICISDEDSEEEHHRPNPYIHRDTDFRYYPPFIKPECLATGTVLDLSRNNIYHISSEGFQAVGNITCLNLSNNVISSFFNGTEFIQFSKLKYLDLSYNRVYLCLKSAFSELKELEVLDLSHNKHYFEIAGVSHTLEFLNNLEHLKVLNLSWNEINTLSNKTLNSSSLNELQFQGNRLDIMWKKDKGFKRIFTFLTNLTHLDISLNKLKQIPNDILSYFPPNLIYLNMNRNQLACFYFENLQSLPNLEILDLSKNKLHFTNERLSVQTSSLKILDLSHNMISTLGVNFLRNATSLWTLDLSFNRLEMISETMLRLYNGNYIKTLYLENNPFSCTCDLLDFVLWLESSEVVIPHLATGVLCNLPVSNKGQPMINHDLKDACNDDRTAQILYIFSTTLILVTMFAAITLHQFYWDVSYVIMLCKAKLRSHNLKITECIYDAFVMYDTKDPWASDWVLNHLRVELEDRGERVRPLCLEERDWTPGSSILENLNQSVRWSRKTVFVLTEGFVVSAIFKVAAYLAQQRLLEEGMDVMVLILLQPVLKHSRILQLRRCLCGNSVLEWPRNPSAEIWFWQSLRNAIRHDNQGMQSKMFNNYFNS</sequence>
<evidence type="ECO:0000256" key="10">
    <source>
        <dbReference type="ARBA" id="ARBA00022989"/>
    </source>
</evidence>
<dbReference type="Gene3D" id="3.40.50.10140">
    <property type="entry name" value="Toll/interleukin-1 receptor homology (TIR) domain"/>
    <property type="match status" value="1"/>
</dbReference>
<evidence type="ECO:0000256" key="11">
    <source>
        <dbReference type="ARBA" id="ARBA00023136"/>
    </source>
</evidence>
<reference evidence="18" key="5">
    <citation type="submission" date="2025-09" db="UniProtKB">
        <authorList>
            <consortium name="Ensembl"/>
        </authorList>
    </citation>
    <scope>IDENTIFICATION</scope>
</reference>
<evidence type="ECO:0000256" key="12">
    <source>
        <dbReference type="ARBA" id="ARBA00023170"/>
    </source>
</evidence>
<dbReference type="Pfam" id="PF01582">
    <property type="entry name" value="TIR"/>
    <property type="match status" value="1"/>
</dbReference>
<dbReference type="SMART" id="SM00255">
    <property type="entry name" value="TIR"/>
    <property type="match status" value="1"/>
</dbReference>
<dbReference type="Pfam" id="PF13855">
    <property type="entry name" value="LRR_8"/>
    <property type="match status" value="4"/>
</dbReference>
<dbReference type="Ensembl" id="ENSEEET00000004289.2">
    <property type="protein sequence ID" value="ENSEEEP00000004229.2"/>
    <property type="gene ID" value="ENSEEEG00000002233.2"/>
</dbReference>
<dbReference type="GO" id="GO:0038187">
    <property type="term" value="F:pattern recognition receptor activity"/>
    <property type="evidence" value="ECO:0007669"/>
    <property type="project" value="TreeGrafter"/>
</dbReference>
<keyword evidence="10 16" id="KW-1133">Transmembrane helix</keyword>
<feature type="transmembrane region" description="Helical" evidence="16">
    <location>
        <begin position="925"/>
        <end position="945"/>
    </location>
</feature>
<evidence type="ECO:0000313" key="19">
    <source>
        <dbReference type="Proteomes" id="UP000314983"/>
    </source>
</evidence>
<dbReference type="Pfam" id="PF13516">
    <property type="entry name" value="LRR_6"/>
    <property type="match status" value="1"/>
</dbReference>
<dbReference type="InterPro" id="IPR000483">
    <property type="entry name" value="Cys-rich_flank_reg_C"/>
</dbReference>
<reference evidence="18" key="3">
    <citation type="submission" date="2020-05" db="EMBL/GenBank/DDBJ databases">
        <title>Electrophorus electricus (electric eel) genome, fEleEle1, primary haplotype.</title>
        <authorList>
            <person name="Myers G."/>
            <person name="Meyer A."/>
            <person name="Fedrigo O."/>
            <person name="Formenti G."/>
            <person name="Rhie A."/>
            <person name="Tracey A."/>
            <person name="Sims Y."/>
            <person name="Jarvis E.D."/>
        </authorList>
    </citation>
    <scope>NUCLEOTIDE SEQUENCE [LARGE SCALE GENOMIC DNA]</scope>
</reference>
<evidence type="ECO:0000259" key="17">
    <source>
        <dbReference type="PROSITE" id="PS50104"/>
    </source>
</evidence>
<keyword evidence="14" id="KW-0395">Inflammatory response</keyword>
<keyword evidence="13" id="KW-0325">Glycoprotein</keyword>
<dbReference type="STRING" id="8005.ENSEEEP00000004229"/>
<keyword evidence="4" id="KW-0433">Leucine-rich repeat</keyword>
<dbReference type="InterPro" id="IPR000157">
    <property type="entry name" value="TIR_dom"/>
</dbReference>
<comment type="subcellular location">
    <subcellularLocation>
        <location evidence="15">Endomembrane system</location>
        <topology evidence="15">Single-pass type I membrane protein</topology>
    </subcellularLocation>
    <subcellularLocation>
        <location evidence="1">Endosome</location>
    </subcellularLocation>
</comment>
<dbReference type="PANTHER" id="PTHR47410">
    <property type="entry name" value="TOLL-LIKE RECEPTOR 7-RELATED"/>
    <property type="match status" value="1"/>
</dbReference>
<reference evidence="18" key="4">
    <citation type="submission" date="2025-08" db="UniProtKB">
        <authorList>
            <consortium name="Ensembl"/>
        </authorList>
    </citation>
    <scope>IDENTIFICATION</scope>
</reference>
<evidence type="ECO:0000256" key="8">
    <source>
        <dbReference type="ARBA" id="ARBA00022753"/>
    </source>
</evidence>
<evidence type="ECO:0000256" key="15">
    <source>
        <dbReference type="ARBA" id="ARBA00046288"/>
    </source>
</evidence>
<dbReference type="GO" id="GO:0002224">
    <property type="term" value="P:toll-like receptor signaling pathway"/>
    <property type="evidence" value="ECO:0007669"/>
    <property type="project" value="TreeGrafter"/>
</dbReference>
<dbReference type="Proteomes" id="UP000314983">
    <property type="component" value="Chromosome 17"/>
</dbReference>
<dbReference type="InterPro" id="IPR032675">
    <property type="entry name" value="LRR_dom_sf"/>
</dbReference>
<keyword evidence="8" id="KW-0967">Endosome</keyword>
<keyword evidence="12" id="KW-0675">Receptor</keyword>
<dbReference type="GO" id="GO:0032755">
    <property type="term" value="P:positive regulation of interleukin-6 production"/>
    <property type="evidence" value="ECO:0007669"/>
    <property type="project" value="TreeGrafter"/>
</dbReference>
<dbReference type="GO" id="GO:0005768">
    <property type="term" value="C:endosome"/>
    <property type="evidence" value="ECO:0007669"/>
    <property type="project" value="UniProtKB-SubCell"/>
</dbReference>
<dbReference type="SMART" id="SM00365">
    <property type="entry name" value="LRR_SD22"/>
    <property type="match status" value="8"/>
</dbReference>
<keyword evidence="6" id="KW-0732">Signal</keyword>
<dbReference type="GeneTree" id="ENSGT00940000160879"/>
<gene>
    <name evidence="18" type="primary">TLR8</name>
</gene>
<dbReference type="GO" id="GO:0045087">
    <property type="term" value="P:innate immune response"/>
    <property type="evidence" value="ECO:0007669"/>
    <property type="project" value="UniProtKB-KW"/>
</dbReference>
<evidence type="ECO:0000256" key="13">
    <source>
        <dbReference type="ARBA" id="ARBA00023180"/>
    </source>
</evidence>
<dbReference type="SMART" id="SM00369">
    <property type="entry name" value="LRR_TYP"/>
    <property type="match status" value="13"/>
</dbReference>
<dbReference type="FunFam" id="3.40.50.10140:FF:000003">
    <property type="entry name" value="Toll-like receptor 7"/>
    <property type="match status" value="1"/>
</dbReference>
<accession>A0A4W4DXM7</accession>
<evidence type="ECO:0000256" key="7">
    <source>
        <dbReference type="ARBA" id="ARBA00022737"/>
    </source>
</evidence>
<dbReference type="GO" id="GO:0007249">
    <property type="term" value="P:canonical NF-kappaB signal transduction"/>
    <property type="evidence" value="ECO:0007669"/>
    <property type="project" value="TreeGrafter"/>
</dbReference>
<dbReference type="Gene3D" id="3.80.10.10">
    <property type="entry name" value="Ribonuclease Inhibitor"/>
    <property type="match status" value="1"/>
</dbReference>
<dbReference type="AlphaFoldDB" id="A0A4W4DXM7"/>
<dbReference type="GO" id="GO:1902533">
    <property type="term" value="P:positive regulation of intracellular signal transduction"/>
    <property type="evidence" value="ECO:0007669"/>
    <property type="project" value="UniProtKB-ARBA"/>
</dbReference>
<dbReference type="PRINTS" id="PR00019">
    <property type="entry name" value="LEURICHRPT"/>
</dbReference>
<evidence type="ECO:0000256" key="5">
    <source>
        <dbReference type="ARBA" id="ARBA00022692"/>
    </source>
</evidence>
<dbReference type="SUPFAM" id="SSF52200">
    <property type="entry name" value="Toll/Interleukin receptor TIR domain"/>
    <property type="match status" value="1"/>
</dbReference>
<keyword evidence="11 16" id="KW-0472">Membrane</keyword>
<dbReference type="PANTHER" id="PTHR47410:SF1">
    <property type="entry name" value="TOLL-LIKE RECEPTOR 8"/>
    <property type="match status" value="1"/>
</dbReference>
<keyword evidence="9" id="KW-0391">Immunity</keyword>
<dbReference type="PROSITE" id="PS51450">
    <property type="entry name" value="LRR"/>
    <property type="match status" value="4"/>
</dbReference>
<dbReference type="PROSITE" id="PS50104">
    <property type="entry name" value="TIR"/>
    <property type="match status" value="1"/>
</dbReference>
<dbReference type="SMART" id="SM00082">
    <property type="entry name" value="LRRCT"/>
    <property type="match status" value="1"/>
</dbReference>
<evidence type="ECO:0000256" key="4">
    <source>
        <dbReference type="ARBA" id="ARBA00022614"/>
    </source>
</evidence>
<reference evidence="19" key="1">
    <citation type="journal article" date="2014" name="Science">
        <title>Nonhuman genetics. Genomic basis for the convergent evolution of electric organs.</title>
        <authorList>
            <person name="Gallant J.R."/>
            <person name="Traeger L.L."/>
            <person name="Volkening J.D."/>
            <person name="Moffett H."/>
            <person name="Chen P.H."/>
            <person name="Novina C.D."/>
            <person name="Phillips G.N.Jr."/>
            <person name="Anand R."/>
            <person name="Wells G.B."/>
            <person name="Pinch M."/>
            <person name="Guth R."/>
            <person name="Unguez G.A."/>
            <person name="Albert J.S."/>
            <person name="Zakon H.H."/>
            <person name="Samanta M.P."/>
            <person name="Sussman M.R."/>
        </authorList>
    </citation>
    <scope>NUCLEOTIDE SEQUENCE [LARGE SCALE GENOMIC DNA]</scope>
</reference>
<dbReference type="GO" id="GO:0005886">
    <property type="term" value="C:plasma membrane"/>
    <property type="evidence" value="ECO:0007669"/>
    <property type="project" value="TreeGrafter"/>
</dbReference>
<dbReference type="GO" id="GO:0006954">
    <property type="term" value="P:inflammatory response"/>
    <property type="evidence" value="ECO:0007669"/>
    <property type="project" value="UniProtKB-KW"/>
</dbReference>
<evidence type="ECO:0000256" key="3">
    <source>
        <dbReference type="ARBA" id="ARBA00022588"/>
    </source>
</evidence>
<evidence type="ECO:0000256" key="16">
    <source>
        <dbReference type="SAM" id="Phobius"/>
    </source>
</evidence>
<feature type="transmembrane region" description="Helical" evidence="16">
    <location>
        <begin position="813"/>
        <end position="837"/>
    </location>
</feature>
<reference evidence="19" key="2">
    <citation type="journal article" date="2017" name="Sci. Adv.">
        <title>A tail of two voltages: Proteomic comparison of the three electric organs of the electric eel.</title>
        <authorList>
            <person name="Traeger L.L."/>
            <person name="Sabat G."/>
            <person name="Barrett-Wilt G.A."/>
            <person name="Wells G.B."/>
            <person name="Sussman M.R."/>
        </authorList>
    </citation>
    <scope>NUCLEOTIDE SEQUENCE [LARGE SCALE GENOMIC DNA]</scope>
</reference>
<evidence type="ECO:0000256" key="6">
    <source>
        <dbReference type="ARBA" id="ARBA00022729"/>
    </source>
</evidence>
<comment type="similarity">
    <text evidence="2">Belongs to the Toll-like receptor family.</text>
</comment>
<feature type="domain" description="TIR" evidence="17">
    <location>
        <begin position="860"/>
        <end position="1004"/>
    </location>
</feature>